<reference evidence="6 7" key="1">
    <citation type="submission" date="2019-10" db="EMBL/GenBank/DDBJ databases">
        <title>Bacillus from the desert of Cuatro Cinegas, Coahuila.</title>
        <authorList>
            <person name="Olmedo-Alvarez G."/>
            <person name="Saldana S."/>
            <person name="Barcelo D."/>
        </authorList>
    </citation>
    <scope>NUCLEOTIDE SEQUENCE [LARGE SCALE GENOMIC DNA]</scope>
    <source>
        <strain evidence="6 7">CH316_11T</strain>
    </source>
</reference>
<gene>
    <name evidence="6" type="ORF">F8165_28340</name>
</gene>
<comment type="caution">
    <text evidence="6">The sequence shown here is derived from an EMBL/GenBank/DDBJ whole genome shotgun (WGS) entry which is preliminary data.</text>
</comment>
<dbReference type="Pfam" id="PF07992">
    <property type="entry name" value="Pyr_redox_2"/>
    <property type="match status" value="1"/>
</dbReference>
<keyword evidence="2" id="KW-0285">Flavoprotein</keyword>
<dbReference type="Gene3D" id="3.30.390.30">
    <property type="match status" value="1"/>
</dbReference>
<dbReference type="SUPFAM" id="SSF51905">
    <property type="entry name" value="FAD/NAD(P)-binding domain"/>
    <property type="match status" value="2"/>
</dbReference>
<evidence type="ECO:0000256" key="1">
    <source>
        <dbReference type="ARBA" id="ARBA00001974"/>
    </source>
</evidence>
<evidence type="ECO:0000259" key="5">
    <source>
        <dbReference type="Pfam" id="PF18267"/>
    </source>
</evidence>
<dbReference type="RefSeq" id="WP_151580942.1">
    <property type="nucleotide sequence ID" value="NZ_WBPI01000027.1"/>
</dbReference>
<evidence type="ECO:0000256" key="2">
    <source>
        <dbReference type="ARBA" id="ARBA00022630"/>
    </source>
</evidence>
<dbReference type="InterPro" id="IPR016156">
    <property type="entry name" value="FAD/NAD-linked_Rdtase_dimer_sf"/>
</dbReference>
<dbReference type="PANTHER" id="PTHR43429:SF3">
    <property type="entry name" value="NITRITE REDUCTASE [NAD(P)H]"/>
    <property type="match status" value="1"/>
</dbReference>
<dbReference type="PRINTS" id="PR00411">
    <property type="entry name" value="PNDRDTASEI"/>
</dbReference>
<evidence type="ECO:0000256" key="3">
    <source>
        <dbReference type="ARBA" id="ARBA00022827"/>
    </source>
</evidence>
<protein>
    <submittedName>
        <fullName evidence="6">NAD(P)/FAD-dependent oxidoreductase</fullName>
    </submittedName>
</protein>
<dbReference type="Gene3D" id="3.50.50.60">
    <property type="entry name" value="FAD/NAD(P)-binding domain"/>
    <property type="match status" value="2"/>
</dbReference>
<accession>A0AAN6B4P5</accession>
<dbReference type="InterPro" id="IPR036188">
    <property type="entry name" value="FAD/NAD-bd_sf"/>
</dbReference>
<evidence type="ECO:0000259" key="4">
    <source>
        <dbReference type="Pfam" id="PF07992"/>
    </source>
</evidence>
<organism evidence="6 7">
    <name type="scientific">Bacillus cereus</name>
    <dbReference type="NCBI Taxonomy" id="1396"/>
    <lineage>
        <taxon>Bacteria</taxon>
        <taxon>Bacillati</taxon>
        <taxon>Bacillota</taxon>
        <taxon>Bacilli</taxon>
        <taxon>Bacillales</taxon>
        <taxon>Bacillaceae</taxon>
        <taxon>Bacillus</taxon>
        <taxon>Bacillus cereus group</taxon>
    </lineage>
</organism>
<comment type="cofactor">
    <cofactor evidence="1">
        <name>FAD</name>
        <dbReference type="ChEBI" id="CHEBI:57692"/>
    </cofactor>
</comment>
<feature type="domain" description="NADH-rubredoxin oxidoreductase C-terminal" evidence="5">
    <location>
        <begin position="313"/>
        <end position="380"/>
    </location>
</feature>
<proteinExistence type="predicted"/>
<dbReference type="InterPro" id="IPR023753">
    <property type="entry name" value="FAD/NAD-binding_dom"/>
</dbReference>
<feature type="domain" description="FAD/NAD(P)-binding" evidence="4">
    <location>
        <begin position="4"/>
        <end position="294"/>
    </location>
</feature>
<dbReference type="EMBL" id="WBPI01000027">
    <property type="protein sequence ID" value="KAB2446038.1"/>
    <property type="molecule type" value="Genomic_DNA"/>
</dbReference>
<sequence length="404" mass="45075">MEKNFVIIGSGVAAVNAAKTIREYDKESNISIFGEERLLPYKRIKLSKDLYSDLHNEKVLIKKKKWYQDNRISVFINTKVVKINTDEQFIVTSNEAVFSYHKLLICTGANNRRLEINGINKKNIFTIRDMQEADELKGYLEDKESVVTIGGGVQGLETAWSILKAGKKVSIVEVAPLLMRRQLDTKSSLLLKRKIEEEGVKVYLNTSIDSILGKESVTGIKMNDNSQINCDSIVYSIGVTPNTKLVHDTAIKLNRGIVVDEKMRTNIDSVYAAGDVAEVNNEIEGLWGTALEQGRVAGSNMVSKTAIYKKEIPTTIFNAFNVSLFSIGVVNKEQCDTTIVEEDGKEKYTRLFIKDNKIVGVISLEGVAASIPYKSAIEKHVSLEGIDLLNTNISEIMSKLKEKI</sequence>
<dbReference type="AlphaFoldDB" id="A0AAN6B4P5"/>
<dbReference type="Proteomes" id="UP000461739">
    <property type="component" value="Unassembled WGS sequence"/>
</dbReference>
<keyword evidence="3" id="KW-0274">FAD</keyword>
<dbReference type="GO" id="GO:0016491">
    <property type="term" value="F:oxidoreductase activity"/>
    <property type="evidence" value="ECO:0007669"/>
    <property type="project" value="InterPro"/>
</dbReference>
<dbReference type="InterPro" id="IPR041575">
    <property type="entry name" value="Rubredoxin_C"/>
</dbReference>
<evidence type="ECO:0000313" key="6">
    <source>
        <dbReference type="EMBL" id="KAB2446038.1"/>
    </source>
</evidence>
<dbReference type="PRINTS" id="PR00368">
    <property type="entry name" value="FADPNR"/>
</dbReference>
<dbReference type="PANTHER" id="PTHR43429">
    <property type="entry name" value="PYRIDINE NUCLEOTIDE-DISULFIDE OXIDOREDUCTASE DOMAIN-CONTAINING"/>
    <property type="match status" value="1"/>
</dbReference>
<evidence type="ECO:0000313" key="7">
    <source>
        <dbReference type="Proteomes" id="UP000461739"/>
    </source>
</evidence>
<dbReference type="Pfam" id="PF18267">
    <property type="entry name" value="Rubredoxin_C"/>
    <property type="match status" value="1"/>
</dbReference>
<name>A0AAN6B4P5_BACCE</name>
<dbReference type="InterPro" id="IPR050260">
    <property type="entry name" value="FAD-bd_OxRdtase"/>
</dbReference>